<evidence type="ECO:0000256" key="1">
    <source>
        <dbReference type="SAM" id="MobiDB-lite"/>
    </source>
</evidence>
<evidence type="ECO:0000313" key="4">
    <source>
        <dbReference type="Proteomes" id="UP001489004"/>
    </source>
</evidence>
<gene>
    <name evidence="3" type="ORF">WJX72_000031</name>
</gene>
<keyword evidence="4" id="KW-1185">Reference proteome</keyword>
<keyword evidence="2" id="KW-0472">Membrane</keyword>
<dbReference type="EMBL" id="JALJOR010000003">
    <property type="protein sequence ID" value="KAK9819585.1"/>
    <property type="molecule type" value="Genomic_DNA"/>
</dbReference>
<protein>
    <submittedName>
        <fullName evidence="3">Uncharacterized protein</fullName>
    </submittedName>
</protein>
<name>A0AAW1QDV0_9CHLO</name>
<organism evidence="3 4">
    <name type="scientific">[Myrmecia] bisecta</name>
    <dbReference type="NCBI Taxonomy" id="41462"/>
    <lineage>
        <taxon>Eukaryota</taxon>
        <taxon>Viridiplantae</taxon>
        <taxon>Chlorophyta</taxon>
        <taxon>core chlorophytes</taxon>
        <taxon>Trebouxiophyceae</taxon>
        <taxon>Trebouxiales</taxon>
        <taxon>Trebouxiaceae</taxon>
        <taxon>Myrmecia</taxon>
    </lineage>
</organism>
<keyword evidence="2" id="KW-1133">Transmembrane helix</keyword>
<accession>A0AAW1QDV0</accession>
<evidence type="ECO:0000313" key="3">
    <source>
        <dbReference type="EMBL" id="KAK9819585.1"/>
    </source>
</evidence>
<feature type="transmembrane region" description="Helical" evidence="2">
    <location>
        <begin position="184"/>
        <end position="202"/>
    </location>
</feature>
<feature type="region of interest" description="Disordered" evidence="1">
    <location>
        <begin position="40"/>
        <end position="62"/>
    </location>
</feature>
<dbReference type="Proteomes" id="UP001489004">
    <property type="component" value="Unassembled WGS sequence"/>
</dbReference>
<evidence type="ECO:0000256" key="2">
    <source>
        <dbReference type="SAM" id="Phobius"/>
    </source>
</evidence>
<comment type="caution">
    <text evidence="3">The sequence shown here is derived from an EMBL/GenBank/DDBJ whole genome shotgun (WGS) entry which is preliminary data.</text>
</comment>
<feature type="transmembrane region" description="Helical" evidence="2">
    <location>
        <begin position="85"/>
        <end position="104"/>
    </location>
</feature>
<sequence length="205" mass="22145">MAAAVICSTALPLAAPSTRLTRAGCTVFTAQRRPVPLIGQERRRQQAAKAKTGGPTTNRHETAPADIMKHSKREQTALGNMKLEALAHVTLVFASGFFFSKYIFKLAGIWTGTSLKKVKESSTKFALTVSVYGVLGSFLLRIFNDDEGVAKLLTTLVLFSEPAKALTDVLLAASEFSRLSKVPALFWLALTASLMYALFSVFGGQ</sequence>
<feature type="transmembrane region" description="Helical" evidence="2">
    <location>
        <begin position="125"/>
        <end position="143"/>
    </location>
</feature>
<proteinExistence type="predicted"/>
<reference evidence="3 4" key="1">
    <citation type="journal article" date="2024" name="Nat. Commun.">
        <title>Phylogenomics reveals the evolutionary origins of lichenization in chlorophyte algae.</title>
        <authorList>
            <person name="Puginier C."/>
            <person name="Libourel C."/>
            <person name="Otte J."/>
            <person name="Skaloud P."/>
            <person name="Haon M."/>
            <person name="Grisel S."/>
            <person name="Petersen M."/>
            <person name="Berrin J.G."/>
            <person name="Delaux P.M."/>
            <person name="Dal Grande F."/>
            <person name="Keller J."/>
        </authorList>
    </citation>
    <scope>NUCLEOTIDE SEQUENCE [LARGE SCALE GENOMIC DNA]</scope>
    <source>
        <strain evidence="3 4">SAG 2043</strain>
    </source>
</reference>
<keyword evidence="2" id="KW-0812">Transmembrane</keyword>
<dbReference type="AlphaFoldDB" id="A0AAW1QDV0"/>